<keyword evidence="1" id="KW-0472">Membrane</keyword>
<keyword evidence="1" id="KW-1133">Transmembrane helix</keyword>
<accession>A0A3M0FX38</accession>
<feature type="transmembrane region" description="Helical" evidence="1">
    <location>
        <begin position="17"/>
        <end position="36"/>
    </location>
</feature>
<gene>
    <name evidence="2" type="ORF">EAX62_16005</name>
</gene>
<feature type="transmembrane region" description="Helical" evidence="1">
    <location>
        <begin position="82"/>
        <end position="102"/>
    </location>
</feature>
<dbReference type="RefSeq" id="WP_121902744.1">
    <property type="nucleotide sequence ID" value="NZ_REFW01000007.1"/>
</dbReference>
<sequence>MHNTVVGAAPSKLKDRVWLLSVIVMVILSVPLYLVRFLGGLEVGALSAALWFSSIAYGAFALVGFVILYLTRPDPSRGLAGLLPHLLLAIVLALAIIALSFLSGGGL</sequence>
<dbReference type="AlphaFoldDB" id="A0A3M0FX38"/>
<keyword evidence="1" id="KW-0812">Transmembrane</keyword>
<organism evidence="2 3">
    <name type="scientific">Tessaracoccus antarcticus</name>
    <dbReference type="NCBI Taxonomy" id="2479848"/>
    <lineage>
        <taxon>Bacteria</taxon>
        <taxon>Bacillati</taxon>
        <taxon>Actinomycetota</taxon>
        <taxon>Actinomycetes</taxon>
        <taxon>Propionibacteriales</taxon>
        <taxon>Propionibacteriaceae</taxon>
        <taxon>Tessaracoccus</taxon>
    </lineage>
</organism>
<comment type="caution">
    <text evidence="2">The sequence shown here is derived from an EMBL/GenBank/DDBJ whole genome shotgun (WGS) entry which is preliminary data.</text>
</comment>
<evidence type="ECO:0000313" key="2">
    <source>
        <dbReference type="EMBL" id="RMB57244.1"/>
    </source>
</evidence>
<protein>
    <submittedName>
        <fullName evidence="2">Uncharacterized protein</fullName>
    </submittedName>
</protein>
<feature type="transmembrane region" description="Helical" evidence="1">
    <location>
        <begin position="48"/>
        <end position="70"/>
    </location>
</feature>
<evidence type="ECO:0000313" key="3">
    <source>
        <dbReference type="Proteomes" id="UP000275256"/>
    </source>
</evidence>
<proteinExistence type="predicted"/>
<dbReference type="EMBL" id="REFW01000007">
    <property type="protein sequence ID" value="RMB57244.1"/>
    <property type="molecule type" value="Genomic_DNA"/>
</dbReference>
<evidence type="ECO:0000256" key="1">
    <source>
        <dbReference type="SAM" id="Phobius"/>
    </source>
</evidence>
<name>A0A3M0FX38_9ACTN</name>
<keyword evidence="3" id="KW-1185">Reference proteome</keyword>
<reference evidence="2 3" key="1">
    <citation type="submission" date="2018-10" db="EMBL/GenBank/DDBJ databases">
        <title>Tessaracoccus antarcticuss sp. nov., isolated from sediment.</title>
        <authorList>
            <person name="Zhou L.Y."/>
            <person name="Du Z.J."/>
        </authorList>
    </citation>
    <scope>NUCLEOTIDE SEQUENCE [LARGE SCALE GENOMIC DNA]</scope>
    <source>
        <strain evidence="2 3">JDX10</strain>
    </source>
</reference>
<dbReference type="Proteomes" id="UP000275256">
    <property type="component" value="Unassembled WGS sequence"/>
</dbReference>